<proteinExistence type="predicted"/>
<organism evidence="2 3">
    <name type="scientific">Datura stramonium</name>
    <name type="common">Jimsonweed</name>
    <name type="synonym">Common thornapple</name>
    <dbReference type="NCBI Taxonomy" id="4076"/>
    <lineage>
        <taxon>Eukaryota</taxon>
        <taxon>Viridiplantae</taxon>
        <taxon>Streptophyta</taxon>
        <taxon>Embryophyta</taxon>
        <taxon>Tracheophyta</taxon>
        <taxon>Spermatophyta</taxon>
        <taxon>Magnoliopsida</taxon>
        <taxon>eudicotyledons</taxon>
        <taxon>Gunneridae</taxon>
        <taxon>Pentapetalae</taxon>
        <taxon>asterids</taxon>
        <taxon>lamiids</taxon>
        <taxon>Solanales</taxon>
        <taxon>Solanaceae</taxon>
        <taxon>Solanoideae</taxon>
        <taxon>Datureae</taxon>
        <taxon>Datura</taxon>
    </lineage>
</organism>
<accession>A0ABS8TCW1</accession>
<evidence type="ECO:0000313" key="3">
    <source>
        <dbReference type="Proteomes" id="UP000823775"/>
    </source>
</evidence>
<feature type="region of interest" description="Disordered" evidence="1">
    <location>
        <begin position="42"/>
        <end position="65"/>
    </location>
</feature>
<evidence type="ECO:0000313" key="2">
    <source>
        <dbReference type="EMBL" id="MCD7468745.1"/>
    </source>
</evidence>
<dbReference type="EMBL" id="JACEIK010001368">
    <property type="protein sequence ID" value="MCD7468745.1"/>
    <property type="molecule type" value="Genomic_DNA"/>
</dbReference>
<comment type="caution">
    <text evidence="2">The sequence shown here is derived from an EMBL/GenBank/DDBJ whole genome shotgun (WGS) entry which is preliminary data.</text>
</comment>
<evidence type="ECO:0000256" key="1">
    <source>
        <dbReference type="SAM" id="MobiDB-lite"/>
    </source>
</evidence>
<sequence length="65" mass="7352">ESNPSTLNESDKMDFVLTGSDMVTDLILSGRAMNILDTNGRNVDIHRNSDESQIRCDSRKKTPRR</sequence>
<keyword evidence="3" id="KW-1185">Reference proteome</keyword>
<feature type="non-terminal residue" evidence="2">
    <location>
        <position position="1"/>
    </location>
</feature>
<protein>
    <submittedName>
        <fullName evidence="2">Uncharacterized protein</fullName>
    </submittedName>
</protein>
<dbReference type="Proteomes" id="UP000823775">
    <property type="component" value="Unassembled WGS sequence"/>
</dbReference>
<gene>
    <name evidence="2" type="ORF">HAX54_007180</name>
</gene>
<feature type="compositionally biased region" description="Basic and acidic residues" evidence="1">
    <location>
        <begin position="43"/>
        <end position="65"/>
    </location>
</feature>
<reference evidence="2 3" key="1">
    <citation type="journal article" date="2021" name="BMC Genomics">
        <title>Datura genome reveals duplications of psychoactive alkaloid biosynthetic genes and high mutation rate following tissue culture.</title>
        <authorList>
            <person name="Rajewski A."/>
            <person name="Carter-House D."/>
            <person name="Stajich J."/>
            <person name="Litt A."/>
        </authorList>
    </citation>
    <scope>NUCLEOTIDE SEQUENCE [LARGE SCALE GENOMIC DNA]</scope>
    <source>
        <strain evidence="2">AR-01</strain>
    </source>
</reference>
<name>A0ABS8TCW1_DATST</name>